<gene>
    <name evidence="2" type="ORF">C7I55_10685</name>
</gene>
<organism evidence="2 3">
    <name type="scientific">Allosphingosinicella deserti</name>
    <dbReference type="NCBI Taxonomy" id="2116704"/>
    <lineage>
        <taxon>Bacteria</taxon>
        <taxon>Pseudomonadati</taxon>
        <taxon>Pseudomonadota</taxon>
        <taxon>Alphaproteobacteria</taxon>
        <taxon>Sphingomonadales</taxon>
        <taxon>Sphingomonadaceae</taxon>
        <taxon>Allosphingosinicella</taxon>
    </lineage>
</organism>
<dbReference type="EMBL" id="PXYI01000003">
    <property type="protein sequence ID" value="PSJ40758.1"/>
    <property type="molecule type" value="Genomic_DNA"/>
</dbReference>
<accession>A0A2P7QS08</accession>
<keyword evidence="1" id="KW-0812">Transmembrane</keyword>
<dbReference type="AlphaFoldDB" id="A0A2P7QS08"/>
<keyword evidence="3" id="KW-1185">Reference proteome</keyword>
<evidence type="ECO:0000256" key="1">
    <source>
        <dbReference type="SAM" id="Phobius"/>
    </source>
</evidence>
<feature type="transmembrane region" description="Helical" evidence="1">
    <location>
        <begin position="6"/>
        <end position="26"/>
    </location>
</feature>
<feature type="transmembrane region" description="Helical" evidence="1">
    <location>
        <begin position="33"/>
        <end position="53"/>
    </location>
</feature>
<comment type="caution">
    <text evidence="2">The sequence shown here is derived from an EMBL/GenBank/DDBJ whole genome shotgun (WGS) entry which is preliminary data.</text>
</comment>
<dbReference type="RefSeq" id="WP_106512910.1">
    <property type="nucleotide sequence ID" value="NZ_PXYI01000003.1"/>
</dbReference>
<keyword evidence="1" id="KW-1133">Transmembrane helix</keyword>
<keyword evidence="1" id="KW-0472">Membrane</keyword>
<dbReference type="Proteomes" id="UP000241167">
    <property type="component" value="Unassembled WGS sequence"/>
</dbReference>
<dbReference type="Pfam" id="PF18936">
    <property type="entry name" value="DUF5684"/>
    <property type="match status" value="1"/>
</dbReference>
<sequence length="68" mass="7672">MILQIAQLAPSLILSSIVFAPFYILFRRAGRSGWWALLGFLPLVGLLVVPWMLVLMSRGKAQVQDVFR</sequence>
<proteinExistence type="predicted"/>
<reference evidence="2 3" key="1">
    <citation type="submission" date="2018-03" db="EMBL/GenBank/DDBJ databases">
        <title>The draft genome of Sphingosinicella sp. GL-C-18.</title>
        <authorList>
            <person name="Liu L."/>
            <person name="Li L."/>
            <person name="Liang L."/>
            <person name="Zhang X."/>
            <person name="Wang T."/>
        </authorList>
    </citation>
    <scope>NUCLEOTIDE SEQUENCE [LARGE SCALE GENOMIC DNA]</scope>
    <source>
        <strain evidence="2 3">GL-C-18</strain>
    </source>
</reference>
<evidence type="ECO:0000313" key="2">
    <source>
        <dbReference type="EMBL" id="PSJ40758.1"/>
    </source>
</evidence>
<dbReference type="InterPro" id="IPR043739">
    <property type="entry name" value="DUF5684"/>
</dbReference>
<name>A0A2P7QS08_9SPHN</name>
<protein>
    <submittedName>
        <fullName evidence="2">Uncharacterized protein</fullName>
    </submittedName>
</protein>
<evidence type="ECO:0000313" key="3">
    <source>
        <dbReference type="Proteomes" id="UP000241167"/>
    </source>
</evidence>